<name>K5UXM1_PHACS</name>
<dbReference type="Proteomes" id="UP000008370">
    <property type="component" value="Unassembled WGS sequence"/>
</dbReference>
<dbReference type="KEGG" id="pco:PHACADRAFT_258943"/>
<feature type="repeat" description="TPR" evidence="3">
    <location>
        <begin position="565"/>
        <end position="598"/>
    </location>
</feature>
<evidence type="ECO:0000256" key="3">
    <source>
        <dbReference type="PROSITE-ProRule" id="PRU00339"/>
    </source>
</evidence>
<dbReference type="PROSITE" id="PS50005">
    <property type="entry name" value="TPR"/>
    <property type="match status" value="2"/>
</dbReference>
<dbReference type="InterPro" id="IPR031101">
    <property type="entry name" value="Ctr9"/>
</dbReference>
<sequence>MNGTRSPSPSAGRTLDIELSGQEVIAVDLDNLDANPDDLLEVLRESQSKVWVWTKLATEYWRKGNLDAAEKLARGADDWFQANGQRGSLPPVYSLLANIQLARARKAPKLVLQDSRQDDMRQEHAQAHYHREATQYMNLGEKAIAQAAIEGAGSEKDTSILTFLTRGIIQLSTRNMDDALRTFDGVLVTKSTNLVALLGKARILYAKRQFPQALRIFQDVLRYNPNCVPDPRIGIGLCFWAMDQKARAKAAWERSVEVNPSQWPAQLLLGLEAINSSKNENQSEEERRQEFLFGTRLIEKAFNANQKNSAASNALCELFLRKGQHKRALKLAERTIQFADTLTVLTDGYIRAGRVLQQEGSHSEAQKHFTVANKGQPTNVLAAIGLAQTQLKNEEAFAAIHTLDFLLQAQNNSGRSAEAAAMLASLRAHPRPGVSNSDQAKDKQRARELFDQVCKMLNLPEQAHTILNGHAPALTRSQRQVAEDVQLHAEIAKLFYQEDVGRVERACQEAVRLSEATGHPDPRLINDLAALRHLSGRLDEARSMYERALTDASSQGTRESDSMATSILYNLARVYEDQGEEITAKDAYEKLLSRHPEYVDAKIRLAQMLVDLNRHNDAHELLKQSLASQNSNLNLRAFYTHFLIQSGLPKPAKDFVFSTLKDHDKHDIYSLCAAGWIQYHQARESRDATPKGIEERKQGFRRSAEFYEKALHLDPMCAFAAQGLAIVTAEDALGTLGGSLGPVGPDEASKRVKNAREALDVFAKVRESLDDGSVYSNMGHCYYASDEYDRAIESYETASRKFYNNHNVSVLLCLCRSWYAKANKDQSFAAMTTALRYAQQALHLHPHDKAITYNIAMIEQKAAEMLLSVPPAKRSLMELRRAIEQAQHAQKLFQSLAADKSNQLPYSTDIADQRRKYGESVLRRCDDHLATQRLYESETQAKLEEARRKRQEDKDKQDQIELERLEKIRQDSEKLTEERKRAREEALRWTLEHRDSDDEKEPQKKVKKARRTRTEGGGGLSDGEAEPRKKRRGKLRKDGDGADDDGALFSGDEDGDSRPARKRTKKRVVRDDDDEEATGAAPRKKQIKTKEYISDSDEEMA</sequence>
<dbReference type="EMBL" id="JH930473">
    <property type="protein sequence ID" value="EKM54821.1"/>
    <property type="molecule type" value="Genomic_DNA"/>
</dbReference>
<dbReference type="InterPro" id="IPR019734">
    <property type="entry name" value="TPR_rpt"/>
</dbReference>
<keyword evidence="1" id="KW-0677">Repeat</keyword>
<accession>K5UXM1</accession>
<dbReference type="InterPro" id="IPR011990">
    <property type="entry name" value="TPR-like_helical_dom_sf"/>
</dbReference>
<dbReference type="GO" id="GO:0006355">
    <property type="term" value="P:regulation of DNA-templated transcription"/>
    <property type="evidence" value="ECO:0007669"/>
    <property type="project" value="InterPro"/>
</dbReference>
<dbReference type="GO" id="GO:0000993">
    <property type="term" value="F:RNA polymerase II complex binding"/>
    <property type="evidence" value="ECO:0007669"/>
    <property type="project" value="TreeGrafter"/>
</dbReference>
<dbReference type="STRING" id="650164.K5UXM1"/>
<dbReference type="Pfam" id="PF14559">
    <property type="entry name" value="TPR_19"/>
    <property type="match status" value="1"/>
</dbReference>
<dbReference type="OrthoDB" id="343875at2759"/>
<dbReference type="PANTHER" id="PTHR14027:SF2">
    <property type="entry name" value="RNA POLYMERASE-ASSOCIATED PROTEIN CTR9 HOMOLOG"/>
    <property type="match status" value="1"/>
</dbReference>
<dbReference type="Gene3D" id="1.25.40.10">
    <property type="entry name" value="Tetratricopeptide repeat domain"/>
    <property type="match status" value="3"/>
</dbReference>
<feature type="compositionally biased region" description="Acidic residues" evidence="4">
    <location>
        <begin position="1041"/>
        <end position="1055"/>
    </location>
</feature>
<dbReference type="AlphaFoldDB" id="K5UXM1"/>
<keyword evidence="2 3" id="KW-0802">TPR repeat</keyword>
<dbReference type="InParanoid" id="K5UXM1"/>
<evidence type="ECO:0000256" key="2">
    <source>
        <dbReference type="ARBA" id="ARBA00022803"/>
    </source>
</evidence>
<reference evidence="5 6" key="1">
    <citation type="journal article" date="2012" name="BMC Genomics">
        <title>Comparative genomics of the white-rot fungi, Phanerochaete carnosa and P. chrysosporium, to elucidate the genetic basis of the distinct wood types they colonize.</title>
        <authorList>
            <person name="Suzuki H."/>
            <person name="MacDonald J."/>
            <person name="Syed K."/>
            <person name="Salamov A."/>
            <person name="Hori C."/>
            <person name="Aerts A."/>
            <person name="Henrissat B."/>
            <person name="Wiebenga A."/>
            <person name="vanKuyk P.A."/>
            <person name="Barry K."/>
            <person name="Lindquist E."/>
            <person name="LaButti K."/>
            <person name="Lapidus A."/>
            <person name="Lucas S."/>
            <person name="Coutinho P."/>
            <person name="Gong Y."/>
            <person name="Samejima M."/>
            <person name="Mahadevan R."/>
            <person name="Abou-Zaid M."/>
            <person name="de Vries R.P."/>
            <person name="Igarashi K."/>
            <person name="Yadav J.S."/>
            <person name="Grigoriev I.V."/>
            <person name="Master E.R."/>
        </authorList>
    </citation>
    <scope>NUCLEOTIDE SEQUENCE [LARGE SCALE GENOMIC DNA]</scope>
    <source>
        <strain evidence="5 6">HHB-10118-sp</strain>
    </source>
</reference>
<dbReference type="Pfam" id="PF13176">
    <property type="entry name" value="TPR_7"/>
    <property type="match status" value="1"/>
</dbReference>
<dbReference type="HOGENOM" id="CLU_003008_0_0_1"/>
<dbReference type="PANTHER" id="PTHR14027">
    <property type="entry name" value="RNA POLYMERASE-ASSOCIATED PROTEIN CTR9"/>
    <property type="match status" value="1"/>
</dbReference>
<feature type="compositionally biased region" description="Basic and acidic residues" evidence="4">
    <location>
        <begin position="989"/>
        <end position="1004"/>
    </location>
</feature>
<protein>
    <recommendedName>
        <fullName evidence="7">RNA polymerase II-associated protein</fullName>
    </recommendedName>
</protein>
<proteinExistence type="predicted"/>
<evidence type="ECO:0000313" key="5">
    <source>
        <dbReference type="EMBL" id="EKM54821.1"/>
    </source>
</evidence>
<dbReference type="GO" id="GO:0006368">
    <property type="term" value="P:transcription elongation by RNA polymerase II"/>
    <property type="evidence" value="ECO:0007669"/>
    <property type="project" value="TreeGrafter"/>
</dbReference>
<dbReference type="SMART" id="SM00028">
    <property type="entry name" value="TPR"/>
    <property type="match status" value="9"/>
</dbReference>
<organism evidence="5 6">
    <name type="scientific">Phanerochaete carnosa (strain HHB-10118-sp)</name>
    <name type="common">White-rot fungus</name>
    <name type="synonym">Peniophora carnosa</name>
    <dbReference type="NCBI Taxonomy" id="650164"/>
    <lineage>
        <taxon>Eukaryota</taxon>
        <taxon>Fungi</taxon>
        <taxon>Dikarya</taxon>
        <taxon>Basidiomycota</taxon>
        <taxon>Agaricomycotina</taxon>
        <taxon>Agaricomycetes</taxon>
        <taxon>Polyporales</taxon>
        <taxon>Phanerochaetaceae</taxon>
        <taxon>Phanerochaete</taxon>
    </lineage>
</organism>
<dbReference type="GO" id="GO:0016593">
    <property type="term" value="C:Cdc73/Paf1 complex"/>
    <property type="evidence" value="ECO:0007669"/>
    <property type="project" value="TreeGrafter"/>
</dbReference>
<dbReference type="GeneID" id="18917254"/>
<dbReference type="RefSeq" id="XP_007397498.1">
    <property type="nucleotide sequence ID" value="XM_007397436.1"/>
</dbReference>
<feature type="repeat" description="TPR" evidence="3">
    <location>
        <begin position="772"/>
        <end position="805"/>
    </location>
</feature>
<dbReference type="FunCoup" id="K5UXM1">
    <property type="interactions" value="472"/>
</dbReference>
<evidence type="ECO:0008006" key="7">
    <source>
        <dbReference type="Google" id="ProtNLM"/>
    </source>
</evidence>
<evidence type="ECO:0000313" key="6">
    <source>
        <dbReference type="Proteomes" id="UP000008370"/>
    </source>
</evidence>
<feature type="region of interest" description="Disordered" evidence="4">
    <location>
        <begin position="989"/>
        <end position="1101"/>
    </location>
</feature>
<evidence type="ECO:0000256" key="1">
    <source>
        <dbReference type="ARBA" id="ARBA00022737"/>
    </source>
</evidence>
<gene>
    <name evidence="5" type="ORF">PHACADRAFT_258943</name>
</gene>
<evidence type="ECO:0000256" key="4">
    <source>
        <dbReference type="SAM" id="MobiDB-lite"/>
    </source>
</evidence>
<keyword evidence="6" id="KW-1185">Reference proteome</keyword>
<dbReference type="SUPFAM" id="SSF48452">
    <property type="entry name" value="TPR-like"/>
    <property type="match status" value="2"/>
</dbReference>